<reference evidence="1 2" key="1">
    <citation type="journal article" date="2011" name="Nat. Biotechnol.">
        <title>Comparative genomic analysis of the thermophilic biomass-degrading fungi Myceliophthora thermophila and Thielavia terrestris.</title>
        <authorList>
            <person name="Berka R.M."/>
            <person name="Grigoriev I.V."/>
            <person name="Otillar R."/>
            <person name="Salamov A."/>
            <person name="Grimwood J."/>
            <person name="Reid I."/>
            <person name="Ishmael N."/>
            <person name="John T."/>
            <person name="Darmond C."/>
            <person name="Moisan M.-C."/>
            <person name="Henrissat B."/>
            <person name="Coutinho P.M."/>
            <person name="Lombard V."/>
            <person name="Natvig D.O."/>
            <person name="Lindquist E."/>
            <person name="Schmutz J."/>
            <person name="Lucas S."/>
            <person name="Harris P."/>
            <person name="Powlowski J."/>
            <person name="Bellemare A."/>
            <person name="Taylor D."/>
            <person name="Butler G."/>
            <person name="de Vries R.P."/>
            <person name="Allijn I.E."/>
            <person name="van den Brink J."/>
            <person name="Ushinsky S."/>
            <person name="Storms R."/>
            <person name="Powell A.J."/>
            <person name="Paulsen I.T."/>
            <person name="Elbourne L.D.H."/>
            <person name="Baker S.E."/>
            <person name="Magnuson J."/>
            <person name="LaBoissiere S."/>
            <person name="Clutterbuck A.J."/>
            <person name="Martinez D."/>
            <person name="Wogulis M."/>
            <person name="de Leon A.L."/>
            <person name="Rey M.W."/>
            <person name="Tsang A."/>
        </authorList>
    </citation>
    <scope>NUCLEOTIDE SEQUENCE [LARGE SCALE GENOMIC DNA]</scope>
    <source>
        <strain evidence="2">ATCC 42464 / BCRC 31852 / DSM 1799</strain>
    </source>
</reference>
<dbReference type="HOGENOM" id="CLU_2005481_0_0_1"/>
<dbReference type="eggNOG" id="ENOG502T7EC">
    <property type="taxonomic scope" value="Eukaryota"/>
</dbReference>
<dbReference type="OrthoDB" id="10250282at2759"/>
<dbReference type="VEuPathDB" id="FungiDB:MYCTH_2128856"/>
<dbReference type="EMBL" id="CP003006">
    <property type="protein sequence ID" value="AEO59775.1"/>
    <property type="molecule type" value="Genomic_DNA"/>
</dbReference>
<gene>
    <name evidence="1" type="ORF">MYCTH_2128856</name>
</gene>
<proteinExistence type="predicted"/>
<dbReference type="RefSeq" id="XP_003665020.1">
    <property type="nucleotide sequence ID" value="XM_003664972.1"/>
</dbReference>
<name>G2QJL8_THET4</name>
<sequence length="124" mass="13272">MTFGSSDIYVVLVELSLGAGMITDIAQFGNLAAYGYPVATNRSELIGCSSFFGTRACNRTGELVVPDLVDPSAQRRQTVYSNIAFPILSFAVEAIANQSFPDAGLAFIPPNDIWWSADLGFEGP</sequence>
<organism evidence="1 2">
    <name type="scientific">Thermothelomyces thermophilus (strain ATCC 42464 / BCRC 31852 / DSM 1799)</name>
    <name type="common">Sporotrichum thermophile</name>
    <dbReference type="NCBI Taxonomy" id="573729"/>
    <lineage>
        <taxon>Eukaryota</taxon>
        <taxon>Fungi</taxon>
        <taxon>Dikarya</taxon>
        <taxon>Ascomycota</taxon>
        <taxon>Pezizomycotina</taxon>
        <taxon>Sordariomycetes</taxon>
        <taxon>Sordariomycetidae</taxon>
        <taxon>Sordariales</taxon>
        <taxon>Chaetomiaceae</taxon>
        <taxon>Thermothelomyces</taxon>
    </lineage>
</organism>
<evidence type="ECO:0000313" key="2">
    <source>
        <dbReference type="Proteomes" id="UP000007322"/>
    </source>
</evidence>
<keyword evidence="2" id="KW-1185">Reference proteome</keyword>
<evidence type="ECO:0000313" key="1">
    <source>
        <dbReference type="EMBL" id="AEO59775.1"/>
    </source>
</evidence>
<dbReference type="GeneID" id="11507048"/>
<dbReference type="InParanoid" id="G2QJL8"/>
<accession>G2QJL8</accession>
<dbReference type="AlphaFoldDB" id="G2QJL8"/>
<dbReference type="STRING" id="573729.G2QJL8"/>
<dbReference type="KEGG" id="mtm:MYCTH_2128856"/>
<dbReference type="Proteomes" id="UP000007322">
    <property type="component" value="Chromosome 5"/>
</dbReference>
<protein>
    <submittedName>
        <fullName evidence="1">Uncharacterized protein</fullName>
    </submittedName>
</protein>